<keyword evidence="3" id="KW-1185">Reference proteome</keyword>
<evidence type="ECO:0000256" key="1">
    <source>
        <dbReference type="SAM" id="MobiDB-lite"/>
    </source>
</evidence>
<feature type="region of interest" description="Disordered" evidence="1">
    <location>
        <begin position="1"/>
        <end position="28"/>
    </location>
</feature>
<protein>
    <submittedName>
        <fullName evidence="2">Uncharacterized protein</fullName>
    </submittedName>
</protein>
<evidence type="ECO:0000313" key="3">
    <source>
        <dbReference type="Proteomes" id="UP001295444"/>
    </source>
</evidence>
<name>A0AAD1R269_PELCU</name>
<reference evidence="2" key="1">
    <citation type="submission" date="2022-03" db="EMBL/GenBank/DDBJ databases">
        <authorList>
            <person name="Alioto T."/>
            <person name="Alioto T."/>
            <person name="Gomez Garrido J."/>
        </authorList>
    </citation>
    <scope>NUCLEOTIDE SEQUENCE</scope>
</reference>
<accession>A0AAD1R269</accession>
<dbReference type="Proteomes" id="UP001295444">
    <property type="component" value="Chromosome 01"/>
</dbReference>
<evidence type="ECO:0000313" key="2">
    <source>
        <dbReference type="EMBL" id="CAH2221026.1"/>
    </source>
</evidence>
<gene>
    <name evidence="2" type="ORF">PECUL_23A042872</name>
</gene>
<dbReference type="EMBL" id="OW240912">
    <property type="protein sequence ID" value="CAH2221026.1"/>
    <property type="molecule type" value="Genomic_DNA"/>
</dbReference>
<proteinExistence type="predicted"/>
<dbReference type="AlphaFoldDB" id="A0AAD1R269"/>
<sequence>MVRNKRPRLLGTSQQHSPRRPTGTMDDFVSTPAELWGARLVDKMVPTSPSAGESVEGSEGDDALTLIRQELSRISAQMLTKADTSNLLQEFGTAVREEISTLRTDLPAVEVRVDALETEAQACRNQWPPARVTSCSPNAARLKTWKIAAAAII</sequence>
<organism evidence="2 3">
    <name type="scientific">Pelobates cultripes</name>
    <name type="common">Western spadefoot toad</name>
    <dbReference type="NCBI Taxonomy" id="61616"/>
    <lineage>
        <taxon>Eukaryota</taxon>
        <taxon>Metazoa</taxon>
        <taxon>Chordata</taxon>
        <taxon>Craniata</taxon>
        <taxon>Vertebrata</taxon>
        <taxon>Euteleostomi</taxon>
        <taxon>Amphibia</taxon>
        <taxon>Batrachia</taxon>
        <taxon>Anura</taxon>
        <taxon>Pelobatoidea</taxon>
        <taxon>Pelobatidae</taxon>
        <taxon>Pelobates</taxon>
    </lineage>
</organism>